<evidence type="ECO:0000313" key="3">
    <source>
        <dbReference type="Proteomes" id="UP000479692"/>
    </source>
</evidence>
<feature type="chain" id="PRO_5028800692" evidence="1">
    <location>
        <begin position="23"/>
        <end position="396"/>
    </location>
</feature>
<name>A0A7C9M073_9GAMM</name>
<dbReference type="AlphaFoldDB" id="A0A7C9M073"/>
<dbReference type="EMBL" id="WOXT01000001">
    <property type="protein sequence ID" value="MUV13428.1"/>
    <property type="molecule type" value="Genomic_DNA"/>
</dbReference>
<dbReference type="Gene3D" id="3.30.1330.60">
    <property type="entry name" value="OmpA-like domain"/>
    <property type="match status" value="1"/>
</dbReference>
<dbReference type="SUPFAM" id="SSF103088">
    <property type="entry name" value="OmpA-like"/>
    <property type="match status" value="1"/>
</dbReference>
<dbReference type="RefSeq" id="WP_156640614.1">
    <property type="nucleotide sequence ID" value="NZ_WOXT01000001.1"/>
</dbReference>
<dbReference type="Proteomes" id="UP000479692">
    <property type="component" value="Unassembled WGS sequence"/>
</dbReference>
<keyword evidence="3" id="KW-1185">Reference proteome</keyword>
<organism evidence="2 3">
    <name type="scientific">Noviluteimonas gilva</name>
    <dbReference type="NCBI Taxonomy" id="2682097"/>
    <lineage>
        <taxon>Bacteria</taxon>
        <taxon>Pseudomonadati</taxon>
        <taxon>Pseudomonadota</taxon>
        <taxon>Gammaproteobacteria</taxon>
        <taxon>Lysobacterales</taxon>
        <taxon>Lysobacteraceae</taxon>
        <taxon>Noviluteimonas</taxon>
    </lineage>
</organism>
<comment type="caution">
    <text evidence="2">The sequence shown here is derived from an EMBL/GenBank/DDBJ whole genome shotgun (WGS) entry which is preliminary data.</text>
</comment>
<protein>
    <submittedName>
        <fullName evidence="2">OmpA family protein</fullName>
    </submittedName>
</protein>
<evidence type="ECO:0000313" key="2">
    <source>
        <dbReference type="EMBL" id="MUV13428.1"/>
    </source>
</evidence>
<gene>
    <name evidence="2" type="ORF">GN331_04315</name>
</gene>
<sequence length="396" mass="42946">MKTFSVGRCALLALVLSLAGCATQPPAPDAPLPFDEAVAKATDRLVAQLPAFSALPLLAARNITHDPSLDVETGQQTGATRTLDSAIARNIAERHSKLTLLPFQSSHLANARYLLASTMAREAGQHAGALRIEMALVERESGNVVAQASALASNEGLDHAPLPYYRDSPVLVKDRVVEGYIRTAATARGQRGDAFYLERIAVATAVNEATELYNQARYREALGEYRSALAVPAGEQMRVLNGIYLANVKLDQAKEAEEAFGRVVAMGIAYRQLSVKFLYNPGTVAFFVDPRISTPYPMWLRQIAREAQAAKTCMDIVGHTSRTGRVAANDALSLRRATDIQRRLVREVPELASRTQALGMGFRENIIGTGSDDAIDVLDRRVEFRIQACGAQAASR</sequence>
<evidence type="ECO:0000256" key="1">
    <source>
        <dbReference type="SAM" id="SignalP"/>
    </source>
</evidence>
<accession>A0A7C9M073</accession>
<feature type="signal peptide" evidence="1">
    <location>
        <begin position="1"/>
        <end position="22"/>
    </location>
</feature>
<proteinExistence type="predicted"/>
<dbReference type="PROSITE" id="PS51257">
    <property type="entry name" value="PROKAR_LIPOPROTEIN"/>
    <property type="match status" value="1"/>
</dbReference>
<dbReference type="InterPro" id="IPR036737">
    <property type="entry name" value="OmpA-like_sf"/>
</dbReference>
<keyword evidence="1" id="KW-0732">Signal</keyword>
<reference evidence="2 3" key="1">
    <citation type="submission" date="2019-12" db="EMBL/GenBank/DDBJ databases">
        <authorList>
            <person name="Xu J."/>
        </authorList>
    </citation>
    <scope>NUCLEOTIDE SEQUENCE [LARGE SCALE GENOMIC DNA]</scope>
    <source>
        <strain evidence="2 3">HX-5-24</strain>
    </source>
</reference>